<dbReference type="PANTHER" id="PTHR44329">
    <property type="entry name" value="SERINE/THREONINE-PROTEIN KINASE TNNI3K-RELATED"/>
    <property type="match status" value="1"/>
</dbReference>
<feature type="region of interest" description="Disordered" evidence="2">
    <location>
        <begin position="320"/>
        <end position="353"/>
    </location>
</feature>
<evidence type="ECO:0000256" key="1">
    <source>
        <dbReference type="PROSITE-ProRule" id="PRU10141"/>
    </source>
</evidence>
<protein>
    <submittedName>
        <fullName evidence="4">Putative serine/threonine-protein kinase drkA</fullName>
    </submittedName>
</protein>
<dbReference type="Pfam" id="PF07714">
    <property type="entry name" value="PK_Tyr_Ser-Thr"/>
    <property type="match status" value="2"/>
</dbReference>
<dbReference type="AlphaFoldDB" id="A0A087SC93"/>
<dbReference type="GO" id="GO:0004674">
    <property type="term" value="F:protein serine/threonine kinase activity"/>
    <property type="evidence" value="ECO:0007669"/>
    <property type="project" value="TreeGrafter"/>
</dbReference>
<sequence length="606" mass="61858">MGPGTRFLLEAAASVGLEGDDGSGTLGAVTPAAGAQPAEVGLAAAGAQPDAADEGREAGSLDPEPSEVQAPPLAIPPPSPDPPVPPEAHADKEPTVVIDEAPPQQPWLARAPLWLYVLIGSSGLLVLLVHLVHCTLSMLCPQPQPEQLGKGKDDPEAGHTAPGEQFLIRDLPSPYSSPPSMRSAVSPTGLRLAMPSIPTVDISVRRRDLSAMGWAINPSASDSAAFHNPTFQAGSSLFDEASLGSGDSPGAGVFSEDSSPAASPLRKASHDFALGTTVSRADSGAPASPASQESVATLHPAASIQPHEVAAAHAVLAADGEAWPRPGSPPAPDPAGAAGVGGEAETLGQGGASEDVAEPRLAAEVRVLSLLGSGSTGSVYAGTWRGAPVAVKRIHPALAAAPGAARALAREVGVLSGLAPHPCIVPNLAACLAPGHLCLVQELAAGGSLHAKLHDQGRRPQYGLLLALAADLARGMAHCHAARPPVVHRDLKSHNAFSGGPVAAPADVWAWALVVHEMLGGRQPWAELGHVMQVVVAVGVERRRPAMPLGTPPALAKLLRECWRHEPALRPTSTQPITGATFDFAGAAARVLDLCLACDTRYCSPY</sequence>
<dbReference type="GO" id="GO:0005524">
    <property type="term" value="F:ATP binding"/>
    <property type="evidence" value="ECO:0007669"/>
    <property type="project" value="UniProtKB-UniRule"/>
</dbReference>
<dbReference type="OrthoDB" id="339325at2759"/>
<dbReference type="PROSITE" id="PS50011">
    <property type="entry name" value="PROTEIN_KINASE_DOM"/>
    <property type="match status" value="1"/>
</dbReference>
<dbReference type="SUPFAM" id="SSF56112">
    <property type="entry name" value="Protein kinase-like (PK-like)"/>
    <property type="match status" value="1"/>
</dbReference>
<feature type="domain" description="Protein kinase" evidence="3">
    <location>
        <begin position="365"/>
        <end position="606"/>
    </location>
</feature>
<keyword evidence="1" id="KW-0547">Nucleotide-binding</keyword>
<keyword evidence="4" id="KW-0418">Kinase</keyword>
<dbReference type="GeneID" id="23612434"/>
<feature type="region of interest" description="Disordered" evidence="2">
    <location>
        <begin position="39"/>
        <end position="90"/>
    </location>
</feature>
<dbReference type="PROSITE" id="PS00107">
    <property type="entry name" value="PROTEIN_KINASE_ATP"/>
    <property type="match status" value="1"/>
</dbReference>
<dbReference type="Gene3D" id="1.10.510.10">
    <property type="entry name" value="Transferase(Phosphotransferase) domain 1"/>
    <property type="match status" value="2"/>
</dbReference>
<feature type="region of interest" description="Disordered" evidence="2">
    <location>
        <begin position="241"/>
        <end position="265"/>
    </location>
</feature>
<dbReference type="eggNOG" id="KOG0192">
    <property type="taxonomic scope" value="Eukaryota"/>
</dbReference>
<evidence type="ECO:0000259" key="3">
    <source>
        <dbReference type="PROSITE" id="PS50011"/>
    </source>
</evidence>
<dbReference type="SMART" id="SM00220">
    <property type="entry name" value="S_TKc"/>
    <property type="match status" value="1"/>
</dbReference>
<reference evidence="4 5" key="1">
    <citation type="journal article" date="2014" name="BMC Genomics">
        <title>Oil accumulation mechanisms of the oleaginous microalga Chlorella protothecoides revealed through its genome, transcriptomes, and proteomes.</title>
        <authorList>
            <person name="Gao C."/>
            <person name="Wang Y."/>
            <person name="Shen Y."/>
            <person name="Yan D."/>
            <person name="He X."/>
            <person name="Dai J."/>
            <person name="Wu Q."/>
        </authorList>
    </citation>
    <scope>NUCLEOTIDE SEQUENCE [LARGE SCALE GENOMIC DNA]</scope>
    <source>
        <strain evidence="4 5">0710</strain>
    </source>
</reference>
<dbReference type="InterPro" id="IPR017441">
    <property type="entry name" value="Protein_kinase_ATP_BS"/>
</dbReference>
<proteinExistence type="predicted"/>
<evidence type="ECO:0000313" key="5">
    <source>
        <dbReference type="Proteomes" id="UP000028924"/>
    </source>
</evidence>
<dbReference type="EMBL" id="KL662090">
    <property type="protein sequence ID" value="KFM23347.1"/>
    <property type="molecule type" value="Genomic_DNA"/>
</dbReference>
<feature type="binding site" evidence="1">
    <location>
        <position position="392"/>
    </location>
    <ligand>
        <name>ATP</name>
        <dbReference type="ChEBI" id="CHEBI:30616"/>
    </ligand>
</feature>
<organism evidence="4 5">
    <name type="scientific">Auxenochlorella protothecoides</name>
    <name type="common">Green microalga</name>
    <name type="synonym">Chlorella protothecoides</name>
    <dbReference type="NCBI Taxonomy" id="3075"/>
    <lineage>
        <taxon>Eukaryota</taxon>
        <taxon>Viridiplantae</taxon>
        <taxon>Chlorophyta</taxon>
        <taxon>core chlorophytes</taxon>
        <taxon>Trebouxiophyceae</taxon>
        <taxon>Chlorellales</taxon>
        <taxon>Chlorellaceae</taxon>
        <taxon>Auxenochlorella</taxon>
    </lineage>
</organism>
<dbReference type="STRING" id="3075.A0A087SC93"/>
<evidence type="ECO:0000256" key="2">
    <source>
        <dbReference type="SAM" id="MobiDB-lite"/>
    </source>
</evidence>
<dbReference type="PANTHER" id="PTHR44329:SF214">
    <property type="entry name" value="PROTEIN KINASE DOMAIN-CONTAINING PROTEIN"/>
    <property type="match status" value="1"/>
</dbReference>
<dbReference type="Proteomes" id="UP000028924">
    <property type="component" value="Unassembled WGS sequence"/>
</dbReference>
<accession>A0A087SC93</accession>
<dbReference type="KEGG" id="apro:F751_1043"/>
<name>A0A087SC93_AUXPR</name>
<keyword evidence="1" id="KW-0067">ATP-binding</keyword>
<gene>
    <name evidence="4" type="ORF">F751_1043</name>
</gene>
<dbReference type="InterPro" id="IPR001245">
    <property type="entry name" value="Ser-Thr/Tyr_kinase_cat_dom"/>
</dbReference>
<evidence type="ECO:0000313" key="4">
    <source>
        <dbReference type="EMBL" id="KFM23347.1"/>
    </source>
</evidence>
<dbReference type="InterPro" id="IPR000719">
    <property type="entry name" value="Prot_kinase_dom"/>
</dbReference>
<keyword evidence="4" id="KW-0808">Transferase</keyword>
<dbReference type="InterPro" id="IPR051681">
    <property type="entry name" value="Ser/Thr_Kinases-Pseudokinases"/>
</dbReference>
<keyword evidence="5" id="KW-1185">Reference proteome</keyword>
<dbReference type="RefSeq" id="XP_011396217.1">
    <property type="nucleotide sequence ID" value="XM_011397915.1"/>
</dbReference>
<dbReference type="InterPro" id="IPR011009">
    <property type="entry name" value="Kinase-like_dom_sf"/>
</dbReference>
<feature type="compositionally biased region" description="Pro residues" evidence="2">
    <location>
        <begin position="73"/>
        <end position="86"/>
    </location>
</feature>